<organism evidence="1">
    <name type="scientific">bioreactor metagenome</name>
    <dbReference type="NCBI Taxonomy" id="1076179"/>
    <lineage>
        <taxon>unclassified sequences</taxon>
        <taxon>metagenomes</taxon>
        <taxon>ecological metagenomes</taxon>
    </lineage>
</organism>
<protein>
    <submittedName>
        <fullName evidence="1">Uncharacterized protein</fullName>
    </submittedName>
</protein>
<reference evidence="1" key="1">
    <citation type="submission" date="2019-08" db="EMBL/GenBank/DDBJ databases">
        <authorList>
            <person name="Kucharzyk K."/>
            <person name="Murdoch R.W."/>
            <person name="Higgins S."/>
            <person name="Loffler F."/>
        </authorList>
    </citation>
    <scope>NUCLEOTIDE SEQUENCE</scope>
</reference>
<comment type="caution">
    <text evidence="1">The sequence shown here is derived from an EMBL/GenBank/DDBJ whole genome shotgun (WGS) entry which is preliminary data.</text>
</comment>
<evidence type="ECO:0000313" key="1">
    <source>
        <dbReference type="EMBL" id="MPN09389.1"/>
    </source>
</evidence>
<name>A0A645F7R1_9ZZZZ</name>
<proteinExistence type="predicted"/>
<accession>A0A645F7R1</accession>
<gene>
    <name evidence="1" type="ORF">SDC9_156679</name>
</gene>
<sequence>MFFEIGEKMEESLTELIKKYLPLASYEFHKDIYNRTRFLYVRNDKYED</sequence>
<dbReference type="AlphaFoldDB" id="A0A645F7R1"/>
<dbReference type="EMBL" id="VSSQ01055494">
    <property type="protein sequence ID" value="MPN09389.1"/>
    <property type="molecule type" value="Genomic_DNA"/>
</dbReference>